<gene>
    <name evidence="1" type="ORF">OCS_02738</name>
</gene>
<name>T5A7U0_OPHSC</name>
<sequence length="254" mass="28561">MQEMMEDIRQSYAGPAGTGYDRIYQDRHVIQEASCFPYIFNCLTSKFFKRHWLSEIDEVQVKPLARIEKDVINRNENPIDVTILQSTAIASGTSQGWTYSGRLEAKIPMSKGEVLAAVGATYTDTVTATKTETTGANVGMKCASNKSCRLMTVSFQVTLTGQCEVEPMLLCGGDKPLDICYGFRGYCEQHYSYWRRNCVVEPDSSRAKYLHHTNRVPCNVTVPARHQDQSLRSFVLGTQRDVNTADPEVMGKKF</sequence>
<organism evidence="1 2">
    <name type="scientific">Ophiocordyceps sinensis (strain Co18 / CGMCC 3.14243)</name>
    <name type="common">Yarsagumba caterpillar fungus</name>
    <name type="synonym">Hirsutella sinensis</name>
    <dbReference type="NCBI Taxonomy" id="911162"/>
    <lineage>
        <taxon>Eukaryota</taxon>
        <taxon>Fungi</taxon>
        <taxon>Dikarya</taxon>
        <taxon>Ascomycota</taxon>
        <taxon>Pezizomycotina</taxon>
        <taxon>Sordariomycetes</taxon>
        <taxon>Hypocreomycetidae</taxon>
        <taxon>Hypocreales</taxon>
        <taxon>Ophiocordycipitaceae</taxon>
        <taxon>Ophiocordyceps</taxon>
    </lineage>
</organism>
<dbReference type="HOGENOM" id="CLU_1103012_0_0_1"/>
<evidence type="ECO:0000313" key="2">
    <source>
        <dbReference type="Proteomes" id="UP000019374"/>
    </source>
</evidence>
<dbReference type="AlphaFoldDB" id="T5A7U0"/>
<dbReference type="OrthoDB" id="4915504at2759"/>
<reference evidence="1 2" key="1">
    <citation type="journal article" date="2013" name="Chin. Sci. Bull.">
        <title>Genome survey uncovers the secrets of sex and lifestyle in caterpillar fungus.</title>
        <authorList>
            <person name="Hu X."/>
            <person name="Zhang Y."/>
            <person name="Xiao G."/>
            <person name="Zheng P."/>
            <person name="Xia Y."/>
            <person name="Zhang X."/>
            <person name="St Leger R.J."/>
            <person name="Liu X."/>
            <person name="Wang C."/>
        </authorList>
    </citation>
    <scope>NUCLEOTIDE SEQUENCE [LARGE SCALE GENOMIC DNA]</scope>
    <source>
        <strain evidence="2">Co18 / CGMCC 3.14243</strain>
        <tissue evidence="1">Fruit-body</tissue>
    </source>
</reference>
<accession>T5A7U0</accession>
<protein>
    <submittedName>
        <fullName evidence="1">Uncharacterized protein</fullName>
    </submittedName>
</protein>
<proteinExistence type="predicted"/>
<evidence type="ECO:0000313" key="1">
    <source>
        <dbReference type="EMBL" id="EQL01555.1"/>
    </source>
</evidence>
<dbReference type="EMBL" id="KE652470">
    <property type="protein sequence ID" value="EQL01555.1"/>
    <property type="molecule type" value="Genomic_DNA"/>
</dbReference>
<dbReference type="Proteomes" id="UP000019374">
    <property type="component" value="Unassembled WGS sequence"/>
</dbReference>